<comment type="caution">
    <text evidence="1">The sequence shown here is derived from an EMBL/GenBank/DDBJ whole genome shotgun (WGS) entry which is preliminary data.</text>
</comment>
<dbReference type="EMBL" id="PPSL01000011">
    <property type="protein sequence ID" value="PQJ08832.1"/>
    <property type="molecule type" value="Genomic_DNA"/>
</dbReference>
<dbReference type="Gene3D" id="2.60.40.4070">
    <property type="match status" value="1"/>
</dbReference>
<dbReference type="Proteomes" id="UP000239872">
    <property type="component" value="Unassembled WGS sequence"/>
</dbReference>
<name>A0A2S7SPK7_9BACT</name>
<proteinExistence type="predicted"/>
<organism evidence="1 2">
    <name type="scientific">Flavipsychrobacter stenotrophus</name>
    <dbReference type="NCBI Taxonomy" id="2077091"/>
    <lineage>
        <taxon>Bacteria</taxon>
        <taxon>Pseudomonadati</taxon>
        <taxon>Bacteroidota</taxon>
        <taxon>Chitinophagia</taxon>
        <taxon>Chitinophagales</taxon>
        <taxon>Chitinophagaceae</taxon>
        <taxon>Flavipsychrobacter</taxon>
    </lineage>
</organism>
<accession>A0A2S7SPK7</accession>
<gene>
    <name evidence="1" type="ORF">CJD36_022060</name>
</gene>
<sequence>MTGGDMWWNIGLEVAAYEIPKNSGKSSQFAASCWIGGFDKQGQLKVAAQTYRQDGNDYWPGALDVVTAKITSDDCANWDRFWKIEKSTINKFIELSKTGGNVDGSEFDAIRQWPASGNAAHTKGANGGPLTLSSSSSYAPFVDLNGNGKYDYANGEYPDIRGDQYIWWVTNDAGNVKQQTQTSAMGIEVQTSAFAYSTQDFLNNATFCNYRVINRGSLTIDSTYIAVWDDCDLGYYKDDFIGCDTTRGLGIMYNGSSSDGQDGGYPVNSYGANPPQIGLDFFQGPIRPVKRPGMSDTFLRLKMTNFTYYNNEQSGNLANPSNGVQIYNYMTGSVKFGDRFRNDFKGPGVTSTGFGDGPITNFVFTGDPGDRTTWSECSCDNQRNDRRFIFSSGPFQLLPGATNDITFGCVWASGVGGCPNTDFKTIKSIDDGAQALFEAGFKTTEGPEAPRLVVRELDRRLVFYMINDYGSNNYAENYGRLDGAYKDSSKYHQVVSKAKAENVADTLYKFEGYRVFQLANANVTSAEIFDPTTGEVDNSKAYEVFQCDLSNKITKIVNYSKVTSVSDTSWVPHIKVVGKDSGIAHSFQITQDQFSKVADKALINYHNYYFVAIAYGYNNFAPFNSQGPNYNKTQDQPYIGSAHGAGGINIPIAVGMPNPANGAMGTTLNADFGSGIIVTRVQGLGNGGNVVELSDASSDTILHDTTITRAVYNQGQGPINVTVVDPVKVPALDWVFQLNGPLSGSNLSVDATWSLTAKKNGAVVETIYSERSINSINEQIIEKYGLSVNIKQANAPGVEQDNGNGYITSNVVFADKSKPWLAGVSDQEDSSFANWIRSGNKQSYSPTYGTGNPCDFNDNKLDTFQVYENMFSNFTPLNKTWAPYPLAAPFYGKHYGSGTSCGFQIAFTSANQNSATMAQLPDVNLVFTDDKSKWTRVCVVEEQEDSMLAENHGNKFYLRRHAGWNGDVDAAGRAVYSDNSEDRSMSWFPGYAIDQVTGQRLNIVFGEDSYLGQDNGADMIWNPSGNIFSPYDNSAIFGGKHIIYILGTKYDGDADFVAKVKASAPSNTQLRLAYALARWVGFPTVNPASPLKSLKEGLIPTETTLRFRVNRPYAPYRTNTDTADMINLAAGRTAWPYYTFSTSQLAPSTLADNPDKSGLLDRIKSVPNPYYGYSGYETSRYDTKVKIINLPARTTVRIYSLDGTLVRTLSKSDPNTSYIDWDVRNSAGLPIAGGMYLMHVQAEGMGEVILKWFGAMRPIDATTY</sequence>
<keyword evidence="2" id="KW-1185">Reference proteome</keyword>
<reference evidence="1 2" key="1">
    <citation type="submission" date="2018-01" db="EMBL/GenBank/DDBJ databases">
        <title>A novel member of the phylum Bacteroidetes isolated from glacier ice.</title>
        <authorList>
            <person name="Liu Q."/>
            <person name="Xin Y.-H."/>
        </authorList>
    </citation>
    <scope>NUCLEOTIDE SEQUENCE [LARGE SCALE GENOMIC DNA]</scope>
    <source>
        <strain evidence="1 2">RB1R16</strain>
    </source>
</reference>
<evidence type="ECO:0000313" key="2">
    <source>
        <dbReference type="Proteomes" id="UP000239872"/>
    </source>
</evidence>
<dbReference type="AlphaFoldDB" id="A0A2S7SPK7"/>
<evidence type="ECO:0000313" key="1">
    <source>
        <dbReference type="EMBL" id="PQJ08832.1"/>
    </source>
</evidence>
<protein>
    <recommendedName>
        <fullName evidence="3">T9SS C-terminal target domain-containing protein</fullName>
    </recommendedName>
</protein>
<evidence type="ECO:0008006" key="3">
    <source>
        <dbReference type="Google" id="ProtNLM"/>
    </source>
</evidence>